<dbReference type="InterPro" id="IPR052967">
    <property type="entry name" value="Stress_Response_Assoc"/>
</dbReference>
<accession>A0A6J4UQB2</accession>
<name>A0A6J4UQB2_9BACT</name>
<dbReference type="EMBL" id="CADCWK010000120">
    <property type="protein sequence ID" value="CAA9555302.1"/>
    <property type="molecule type" value="Genomic_DNA"/>
</dbReference>
<sequence>MARSRSKSQADEEWVIQPGTEVYSSDDHKLGGVMDIEDGHLLVHKGGLLSKDYRVPVSAVAAHTDERIDLLVTADQAGNGVWQASSVETETQLDATHADDADSGTAERRPVEGFDNVVVPVVEEQLEAARHQVERGAVRVITSVSEHEASLDVAVTEERVRVQRVPVDRPATAADLAVKGRTLDVAVYGEDVELLKQARVVEEVEIAKDGVQEIRHLTETVRREDVVVVDETPDHRVDAEDTRPRRDES</sequence>
<dbReference type="AlphaFoldDB" id="A0A6J4UQB2"/>
<dbReference type="PANTHER" id="PTHR38463">
    <property type="entry name" value="STRESS RESPONSE PROTEIN YSNF"/>
    <property type="match status" value="1"/>
</dbReference>
<evidence type="ECO:0000313" key="2">
    <source>
        <dbReference type="EMBL" id="CAA9555302.1"/>
    </source>
</evidence>
<organism evidence="2">
    <name type="scientific">uncultured Thermomicrobiales bacterium</name>
    <dbReference type="NCBI Taxonomy" id="1645740"/>
    <lineage>
        <taxon>Bacteria</taxon>
        <taxon>Pseudomonadati</taxon>
        <taxon>Thermomicrobiota</taxon>
        <taxon>Thermomicrobia</taxon>
        <taxon>Thermomicrobiales</taxon>
        <taxon>environmental samples</taxon>
    </lineage>
</organism>
<dbReference type="NCBIfam" id="TIGR02271">
    <property type="entry name" value="YsnF/AvaK domain"/>
    <property type="match status" value="1"/>
</dbReference>
<proteinExistence type="predicted"/>
<feature type="domain" description="DUF2382" evidence="1">
    <location>
        <begin position="120"/>
        <end position="228"/>
    </location>
</feature>
<dbReference type="InterPro" id="IPR019060">
    <property type="entry name" value="DUF2382"/>
</dbReference>
<dbReference type="Pfam" id="PF09557">
    <property type="entry name" value="DUF2382"/>
    <property type="match status" value="1"/>
</dbReference>
<reference evidence="2" key="1">
    <citation type="submission" date="2020-02" db="EMBL/GenBank/DDBJ databases">
        <authorList>
            <person name="Meier V. D."/>
        </authorList>
    </citation>
    <scope>NUCLEOTIDE SEQUENCE</scope>
    <source>
        <strain evidence="2">AVDCRST_MAG33</strain>
    </source>
</reference>
<dbReference type="PANTHER" id="PTHR38463:SF1">
    <property type="entry name" value="STRESS RESPONSE PROTEIN YSNF"/>
    <property type="match status" value="1"/>
</dbReference>
<gene>
    <name evidence="2" type="ORF">AVDCRST_MAG33-1232</name>
</gene>
<evidence type="ECO:0000259" key="1">
    <source>
        <dbReference type="Pfam" id="PF09557"/>
    </source>
</evidence>
<protein>
    <recommendedName>
        <fullName evidence="1">DUF2382 domain-containing protein</fullName>
    </recommendedName>
</protein>